<proteinExistence type="predicted"/>
<dbReference type="Proteomes" id="UP000279669">
    <property type="component" value="Unassembled WGS sequence"/>
</dbReference>
<reference evidence="2 3" key="1">
    <citation type="submission" date="2018-10" db="EMBL/GenBank/DDBJ databases">
        <title>Genomic Encyclopedia of Type Strains, Phase IV (KMG-IV): sequencing the most valuable type-strain genomes for metagenomic binning, comparative biology and taxonomic classification.</title>
        <authorList>
            <person name="Goeker M."/>
        </authorList>
    </citation>
    <scope>NUCLEOTIDE SEQUENCE [LARGE SCALE GENOMIC DNA]</scope>
    <source>
        <strain evidence="2 3">DSM 13574</strain>
    </source>
</reference>
<evidence type="ECO:0000256" key="1">
    <source>
        <dbReference type="SAM" id="MobiDB-lite"/>
    </source>
</evidence>
<organism evidence="2 3">
    <name type="scientific">Petrotoga olearia</name>
    <dbReference type="NCBI Taxonomy" id="156203"/>
    <lineage>
        <taxon>Bacteria</taxon>
        <taxon>Thermotogati</taxon>
        <taxon>Thermotogota</taxon>
        <taxon>Thermotogae</taxon>
        <taxon>Petrotogales</taxon>
        <taxon>Petrotogaceae</taxon>
        <taxon>Petrotoga</taxon>
    </lineage>
</organism>
<keyword evidence="3" id="KW-1185">Reference proteome</keyword>
<accession>A0ABX9UG20</accession>
<protein>
    <submittedName>
        <fullName evidence="2">Uncharacterized protein</fullName>
    </submittedName>
</protein>
<evidence type="ECO:0000313" key="2">
    <source>
        <dbReference type="EMBL" id="RMA76580.1"/>
    </source>
</evidence>
<gene>
    <name evidence="2" type="ORF">C8D75_0233</name>
</gene>
<sequence>MNYLPARSNPAGKVEKNKIGGGEESSLANHPGTILALGHLFAKEIMKKSKK</sequence>
<evidence type="ECO:0000313" key="3">
    <source>
        <dbReference type="Proteomes" id="UP000279669"/>
    </source>
</evidence>
<dbReference type="EMBL" id="REFG01000001">
    <property type="protein sequence ID" value="RMA76580.1"/>
    <property type="molecule type" value="Genomic_DNA"/>
</dbReference>
<comment type="caution">
    <text evidence="2">The sequence shown here is derived from an EMBL/GenBank/DDBJ whole genome shotgun (WGS) entry which is preliminary data.</text>
</comment>
<name>A0ABX9UG20_9BACT</name>
<feature type="region of interest" description="Disordered" evidence="1">
    <location>
        <begin position="1"/>
        <end position="29"/>
    </location>
</feature>
<dbReference type="RefSeq" id="WP_155811063.1">
    <property type="nucleotide sequence ID" value="NZ_REFG01000001.1"/>
</dbReference>